<evidence type="ECO:0008006" key="5">
    <source>
        <dbReference type="Google" id="ProtNLM"/>
    </source>
</evidence>
<dbReference type="EMBL" id="VFML01000002">
    <property type="protein sequence ID" value="TQI94090.1"/>
    <property type="molecule type" value="Genomic_DNA"/>
</dbReference>
<organism evidence="3 4">
    <name type="scientific">Amycolatopsis cihanbeyliensis</name>
    <dbReference type="NCBI Taxonomy" id="1128664"/>
    <lineage>
        <taxon>Bacteria</taxon>
        <taxon>Bacillati</taxon>
        <taxon>Actinomycetota</taxon>
        <taxon>Actinomycetes</taxon>
        <taxon>Pseudonocardiales</taxon>
        <taxon>Pseudonocardiaceae</taxon>
        <taxon>Amycolatopsis</taxon>
    </lineage>
</organism>
<feature type="chain" id="PRO_5038444465" description="PH (Pleckstrin Homology) domain-containing protein" evidence="2">
    <location>
        <begin position="22"/>
        <end position="177"/>
    </location>
</feature>
<name>A0A542CTH7_AMYCI</name>
<feature type="signal peptide" evidence="2">
    <location>
        <begin position="1"/>
        <end position="21"/>
    </location>
</feature>
<dbReference type="AlphaFoldDB" id="A0A542CTH7"/>
<accession>A0A542CTH7</accession>
<evidence type="ECO:0000256" key="2">
    <source>
        <dbReference type="SAM" id="SignalP"/>
    </source>
</evidence>
<keyword evidence="2" id="KW-0732">Signal</keyword>
<keyword evidence="1" id="KW-0472">Membrane</keyword>
<keyword evidence="1" id="KW-0812">Transmembrane</keyword>
<proteinExistence type="predicted"/>
<keyword evidence="1" id="KW-1133">Transmembrane helix</keyword>
<evidence type="ECO:0000256" key="1">
    <source>
        <dbReference type="SAM" id="Phobius"/>
    </source>
</evidence>
<dbReference type="Proteomes" id="UP000320876">
    <property type="component" value="Unassembled WGS sequence"/>
</dbReference>
<reference evidence="3 4" key="1">
    <citation type="submission" date="2019-06" db="EMBL/GenBank/DDBJ databases">
        <title>Sequencing the genomes of 1000 actinobacteria strains.</title>
        <authorList>
            <person name="Klenk H.-P."/>
        </authorList>
    </citation>
    <scope>NUCLEOTIDE SEQUENCE [LARGE SCALE GENOMIC DNA]</scope>
    <source>
        <strain evidence="3 4">DSM 45679</strain>
    </source>
</reference>
<evidence type="ECO:0000313" key="3">
    <source>
        <dbReference type="EMBL" id="TQI94090.1"/>
    </source>
</evidence>
<evidence type="ECO:0000313" key="4">
    <source>
        <dbReference type="Proteomes" id="UP000320876"/>
    </source>
</evidence>
<protein>
    <recommendedName>
        <fullName evidence="5">PH (Pleckstrin Homology) domain-containing protein</fullName>
    </recommendedName>
</protein>
<sequence>MVTFAILIALVGCASAMAVLATLDYASADGVGGKPVVVVLCGLASLFMLSFFWLMAVGQLRRGRVVLTQQGIYQRGFTFTSFLPWESFVTVGAAYNGRPEVLAVAYRNAPWEKRQFGRPWRIDRLPPVPMIEIDLIFFALDASLVYHLVRFYVENPVARAELGTEASLERARVGAFS</sequence>
<comment type="caution">
    <text evidence="3">The sequence shown here is derived from an EMBL/GenBank/DDBJ whole genome shotgun (WGS) entry which is preliminary data.</text>
</comment>
<gene>
    <name evidence="3" type="ORF">FB471_6243</name>
</gene>
<feature type="transmembrane region" description="Helical" evidence="1">
    <location>
        <begin position="36"/>
        <end position="57"/>
    </location>
</feature>
<keyword evidence="4" id="KW-1185">Reference proteome</keyword>